<name>A0A380BC65_SPOPA</name>
<sequence length="295" mass="33887">MNIRKRQVLEHAQQLFVEKGVMATSVQDILTKSQISKGTFYNYFPSKNDCLKAILELGYEETKIRRQELLIGQDRADKSILTKQIAIRLQVNVDHNLLPIIEAIFHSGDAELSAFAKKHHLAELQWLSNRLVDVYGKDTLPYAADCAVLLAGMLQHMFHFITASSYGNIDPTKLIQFIMRRVDEMMPSMIRTNDVLLGEELFHFISMNQKEGNQTKHQLLEDLATFKEQLDNEEQATSEEYIDFLIDELKKESPRTHLLEAIARSFRESFSGTVHEHAARKLASEIWIFVESCSS</sequence>
<dbReference type="Gene3D" id="1.10.357.10">
    <property type="entry name" value="Tetracycline Repressor, domain 2"/>
    <property type="match status" value="1"/>
</dbReference>
<dbReference type="InterPro" id="IPR001647">
    <property type="entry name" value="HTH_TetR"/>
</dbReference>
<dbReference type="InterPro" id="IPR050624">
    <property type="entry name" value="HTH-type_Tx_Regulator"/>
</dbReference>
<evidence type="ECO:0000313" key="4">
    <source>
        <dbReference type="EMBL" id="SUI98900.1"/>
    </source>
</evidence>
<dbReference type="OrthoDB" id="9812993at2"/>
<reference evidence="4 5" key="1">
    <citation type="submission" date="2018-06" db="EMBL/GenBank/DDBJ databases">
        <authorList>
            <consortium name="Pathogen Informatics"/>
            <person name="Doyle S."/>
        </authorList>
    </citation>
    <scope>NUCLEOTIDE SEQUENCE [LARGE SCALE GENOMIC DNA]</scope>
    <source>
        <strain evidence="5">ATCC 11859 / DSM 33 / NCIB 8841 / NCTC 4822</strain>
    </source>
</reference>
<dbReference type="InterPro" id="IPR023772">
    <property type="entry name" value="DNA-bd_HTH_TetR-type_CS"/>
</dbReference>
<organism evidence="4 5">
    <name type="scientific">Sporosarcina pasteurii</name>
    <name type="common">Bacillus pasteurii</name>
    <dbReference type="NCBI Taxonomy" id="1474"/>
    <lineage>
        <taxon>Bacteria</taxon>
        <taxon>Bacillati</taxon>
        <taxon>Bacillota</taxon>
        <taxon>Bacilli</taxon>
        <taxon>Bacillales</taxon>
        <taxon>Caryophanaceae</taxon>
        <taxon>Sporosarcina</taxon>
    </lineage>
</organism>
<evidence type="ECO:0000256" key="2">
    <source>
        <dbReference type="PROSITE-ProRule" id="PRU00335"/>
    </source>
</evidence>
<keyword evidence="5" id="KW-1185">Reference proteome</keyword>
<feature type="DNA-binding region" description="H-T-H motif" evidence="2">
    <location>
        <begin position="25"/>
        <end position="44"/>
    </location>
</feature>
<feature type="domain" description="HTH tetR-type" evidence="3">
    <location>
        <begin position="2"/>
        <end position="62"/>
    </location>
</feature>
<gene>
    <name evidence="4" type="ORF">NCTC4822_00334</name>
</gene>
<evidence type="ECO:0000259" key="3">
    <source>
        <dbReference type="PROSITE" id="PS50977"/>
    </source>
</evidence>
<dbReference type="PANTHER" id="PTHR43479">
    <property type="entry name" value="ACREF/ENVCD OPERON REPRESSOR-RELATED"/>
    <property type="match status" value="1"/>
</dbReference>
<dbReference type="Proteomes" id="UP000254519">
    <property type="component" value="Unassembled WGS sequence"/>
</dbReference>
<dbReference type="InterPro" id="IPR009057">
    <property type="entry name" value="Homeodomain-like_sf"/>
</dbReference>
<evidence type="ECO:0000313" key="5">
    <source>
        <dbReference type="Proteomes" id="UP000254519"/>
    </source>
</evidence>
<protein>
    <submittedName>
        <fullName evidence="4">DNA-binding transcriptional repressor AcrR</fullName>
    </submittedName>
</protein>
<proteinExistence type="predicted"/>
<dbReference type="SUPFAM" id="SSF46689">
    <property type="entry name" value="Homeodomain-like"/>
    <property type="match status" value="1"/>
</dbReference>
<dbReference type="RefSeq" id="WP_115359844.1">
    <property type="nucleotide sequence ID" value="NZ_CP038012.1"/>
</dbReference>
<dbReference type="PROSITE" id="PS01081">
    <property type="entry name" value="HTH_TETR_1"/>
    <property type="match status" value="1"/>
</dbReference>
<dbReference type="PANTHER" id="PTHR43479:SF22">
    <property type="entry name" value="TRANSCRIPTIONAL REGULATOR, TETR FAMILY"/>
    <property type="match status" value="1"/>
</dbReference>
<dbReference type="Pfam" id="PF00440">
    <property type="entry name" value="TetR_N"/>
    <property type="match status" value="1"/>
</dbReference>
<dbReference type="EMBL" id="UGYZ01000002">
    <property type="protein sequence ID" value="SUI98900.1"/>
    <property type="molecule type" value="Genomic_DNA"/>
</dbReference>
<dbReference type="PROSITE" id="PS50977">
    <property type="entry name" value="HTH_TETR_2"/>
    <property type="match status" value="1"/>
</dbReference>
<dbReference type="PRINTS" id="PR00455">
    <property type="entry name" value="HTHTETR"/>
</dbReference>
<dbReference type="AlphaFoldDB" id="A0A380BC65"/>
<accession>A0A380BC65</accession>
<keyword evidence="1 2" id="KW-0238">DNA-binding</keyword>
<evidence type="ECO:0000256" key="1">
    <source>
        <dbReference type="ARBA" id="ARBA00023125"/>
    </source>
</evidence>
<dbReference type="GO" id="GO:0003677">
    <property type="term" value="F:DNA binding"/>
    <property type="evidence" value="ECO:0007669"/>
    <property type="project" value="UniProtKB-UniRule"/>
</dbReference>